<name>A0A0T7G1X2_NEOGA</name>
<protein>
    <submittedName>
        <fullName evidence="4">NAD(P)H dehydrogenase (Quinone)</fullName>
    </submittedName>
</protein>
<dbReference type="PANTHER" id="PTHR10204:SF34">
    <property type="entry name" value="NAD(P)H DEHYDROGENASE [QUINONE] 1 ISOFORM 1"/>
    <property type="match status" value="1"/>
</dbReference>
<gene>
    <name evidence="4" type="ORF">NGAL_HAMBI1145_58100</name>
</gene>
<dbReference type="GO" id="GO:0005829">
    <property type="term" value="C:cytosol"/>
    <property type="evidence" value="ECO:0007669"/>
    <property type="project" value="TreeGrafter"/>
</dbReference>
<dbReference type="AlphaFoldDB" id="A0A0T7G1X2"/>
<reference evidence="4 5" key="1">
    <citation type="submission" date="2014-08" db="EMBL/GenBank/DDBJ databases">
        <authorList>
            <person name="Chen Y.-H."/>
        </authorList>
    </citation>
    <scope>NUCLEOTIDE SEQUENCE [LARGE SCALE GENOMIC DNA]</scope>
</reference>
<dbReference type="EMBL" id="CCRH01000029">
    <property type="protein sequence ID" value="CDZ41257.1"/>
    <property type="molecule type" value="Genomic_DNA"/>
</dbReference>
<keyword evidence="2" id="KW-0560">Oxidoreductase</keyword>
<evidence type="ECO:0000313" key="4">
    <source>
        <dbReference type="EMBL" id="CDZ41257.1"/>
    </source>
</evidence>
<dbReference type="SUPFAM" id="SSF52218">
    <property type="entry name" value="Flavoproteins"/>
    <property type="match status" value="1"/>
</dbReference>
<evidence type="ECO:0000259" key="3">
    <source>
        <dbReference type="Pfam" id="PF02525"/>
    </source>
</evidence>
<dbReference type="InterPro" id="IPR003680">
    <property type="entry name" value="Flavodoxin_fold"/>
</dbReference>
<organism evidence="4 5">
    <name type="scientific">Neorhizobium galegae bv. officinalis</name>
    <dbReference type="NCBI Taxonomy" id="323656"/>
    <lineage>
        <taxon>Bacteria</taxon>
        <taxon>Pseudomonadati</taxon>
        <taxon>Pseudomonadota</taxon>
        <taxon>Alphaproteobacteria</taxon>
        <taxon>Hyphomicrobiales</taxon>
        <taxon>Rhizobiaceae</taxon>
        <taxon>Rhizobium/Agrobacterium group</taxon>
        <taxon>Neorhizobium</taxon>
    </lineage>
</organism>
<dbReference type="GO" id="GO:0003955">
    <property type="term" value="F:NAD(P)H dehydrogenase (quinone) activity"/>
    <property type="evidence" value="ECO:0007669"/>
    <property type="project" value="TreeGrafter"/>
</dbReference>
<dbReference type="Gene3D" id="3.40.50.360">
    <property type="match status" value="1"/>
</dbReference>
<feature type="domain" description="Flavodoxin-like fold" evidence="3">
    <location>
        <begin position="3"/>
        <end position="173"/>
    </location>
</feature>
<accession>A0A0T7G1X2</accession>
<evidence type="ECO:0000313" key="5">
    <source>
        <dbReference type="Proteomes" id="UP000046176"/>
    </source>
</evidence>
<evidence type="ECO:0000256" key="1">
    <source>
        <dbReference type="ARBA" id="ARBA00006252"/>
    </source>
</evidence>
<dbReference type="Proteomes" id="UP000046176">
    <property type="component" value="Unassembled WGS sequence"/>
</dbReference>
<proteinExistence type="inferred from homology"/>
<sequence length="192" mass="20805">MTRIVIIPGHPDASEPHLCHALADAYARGAEAGGHSVDRIELARIGVPFLTSQKEQQHGTLSPPIHDAQVKIRRADHLVFVYPLWLGSMPALVKAFLEQVARPGFAYDTSRGPFDSGLLSGKSARVVITMDMPAWYYRVVYGCHSLKAPKVGILHFAGIRPVRATLVGKVNAGNFDGAKWGARMAATGRRAS</sequence>
<evidence type="ECO:0000256" key="2">
    <source>
        <dbReference type="ARBA" id="ARBA00023002"/>
    </source>
</evidence>
<dbReference type="InterPro" id="IPR051545">
    <property type="entry name" value="NAD(P)H_dehydrogenase_qn"/>
</dbReference>
<dbReference type="OrthoDB" id="9798454at2"/>
<dbReference type="Pfam" id="PF02525">
    <property type="entry name" value="Flavodoxin_2"/>
    <property type="match status" value="1"/>
</dbReference>
<comment type="similarity">
    <text evidence="1">Belongs to the NAD(P)H dehydrogenase (quinone) family.</text>
</comment>
<dbReference type="PANTHER" id="PTHR10204">
    <property type="entry name" value="NAD P H OXIDOREDUCTASE-RELATED"/>
    <property type="match status" value="1"/>
</dbReference>
<dbReference type="InterPro" id="IPR029039">
    <property type="entry name" value="Flavoprotein-like_sf"/>
</dbReference>